<accession>A0AAE3EKB4</accession>
<comment type="similarity">
    <text evidence="1 2">Belongs to the metallophosphoesterase superfamily. YfcE family.</text>
</comment>
<evidence type="ECO:0000256" key="2">
    <source>
        <dbReference type="RuleBase" id="RU362039"/>
    </source>
</evidence>
<dbReference type="EMBL" id="JAINWA010000003">
    <property type="protein sequence ID" value="MCD1655446.1"/>
    <property type="molecule type" value="Genomic_DNA"/>
</dbReference>
<dbReference type="AlphaFoldDB" id="A0AAE3EKB4"/>
<feature type="domain" description="Calcineurin-like phosphoesterase" evidence="3">
    <location>
        <begin position="29"/>
        <end position="205"/>
    </location>
</feature>
<name>A0AAE3EKB4_9SPIR</name>
<evidence type="ECO:0000256" key="1">
    <source>
        <dbReference type="ARBA" id="ARBA00008950"/>
    </source>
</evidence>
<dbReference type="Pfam" id="PF12850">
    <property type="entry name" value="Metallophos_2"/>
    <property type="match status" value="1"/>
</dbReference>
<evidence type="ECO:0000313" key="5">
    <source>
        <dbReference type="Proteomes" id="UP001198163"/>
    </source>
</evidence>
<dbReference type="SUPFAM" id="SSF56300">
    <property type="entry name" value="Metallo-dependent phosphatases"/>
    <property type="match status" value="1"/>
</dbReference>
<dbReference type="PANTHER" id="PTHR11124">
    <property type="entry name" value="VACUOLAR SORTING PROTEIN VPS29"/>
    <property type="match status" value="1"/>
</dbReference>
<dbReference type="InterPro" id="IPR000979">
    <property type="entry name" value="Phosphodiesterase_MJ0936/Vps29"/>
</dbReference>
<dbReference type="GO" id="GO:0016787">
    <property type="term" value="F:hydrolase activity"/>
    <property type="evidence" value="ECO:0007669"/>
    <property type="project" value="UniProtKB-UniRule"/>
</dbReference>
<dbReference type="EC" id="3.1.4.-" evidence="2"/>
<dbReference type="RefSeq" id="WP_230756634.1">
    <property type="nucleotide sequence ID" value="NZ_JAINWA010000003.1"/>
</dbReference>
<reference evidence="4" key="1">
    <citation type="submission" date="2021-08" db="EMBL/GenBank/DDBJ databases">
        <title>Comparative analyses of Brucepasteria parasyntrophica and Teretinema zuelzerae.</title>
        <authorList>
            <person name="Song Y."/>
            <person name="Brune A."/>
        </authorList>
    </citation>
    <scope>NUCLEOTIDE SEQUENCE</scope>
    <source>
        <strain evidence="4">DSM 1903</strain>
    </source>
</reference>
<proteinExistence type="inferred from homology"/>
<dbReference type="NCBIfam" id="TIGR00040">
    <property type="entry name" value="yfcE"/>
    <property type="match status" value="1"/>
</dbReference>
<dbReference type="Gene3D" id="3.60.21.10">
    <property type="match status" value="1"/>
</dbReference>
<dbReference type="Proteomes" id="UP001198163">
    <property type="component" value="Unassembled WGS sequence"/>
</dbReference>
<sequence>MNELSLTAKGYLGSEEDAERIASAERASVMIISDTHGHYGVFEAIVREFGPQSDVLLFAGDGMWDVAEYVENVLENERLRDALPPLVCFVAGNGDGDSYRVGLPSGFPESSPEEAPGRTIPVPSRQVVRVAGSSILLVHGHRHSVDVSPEILVDSARALDCDVAVFGHTHVPFFEEYGKIAALNPGSAARPRGGSSAGFAVLQIDRAELAPRADFYIANQGLMGRYWFDSAYRQS</sequence>
<comment type="caution">
    <text evidence="4">The sequence shown here is derived from an EMBL/GenBank/DDBJ whole genome shotgun (WGS) entry which is preliminary data.</text>
</comment>
<organism evidence="4 5">
    <name type="scientific">Teretinema zuelzerae</name>
    <dbReference type="NCBI Taxonomy" id="156"/>
    <lineage>
        <taxon>Bacteria</taxon>
        <taxon>Pseudomonadati</taxon>
        <taxon>Spirochaetota</taxon>
        <taxon>Spirochaetia</taxon>
        <taxon>Spirochaetales</taxon>
        <taxon>Treponemataceae</taxon>
        <taxon>Teretinema</taxon>
    </lineage>
</organism>
<evidence type="ECO:0000259" key="3">
    <source>
        <dbReference type="Pfam" id="PF12850"/>
    </source>
</evidence>
<evidence type="ECO:0000313" key="4">
    <source>
        <dbReference type="EMBL" id="MCD1655446.1"/>
    </source>
</evidence>
<dbReference type="InterPro" id="IPR029052">
    <property type="entry name" value="Metallo-depent_PP-like"/>
</dbReference>
<comment type="cofactor">
    <cofactor evidence="2">
        <name>a divalent metal cation</name>
        <dbReference type="ChEBI" id="CHEBI:60240"/>
    </cofactor>
</comment>
<protein>
    <recommendedName>
        <fullName evidence="2">Phosphoesterase</fullName>
        <ecNumber evidence="2">3.1.4.-</ecNumber>
    </recommendedName>
</protein>
<keyword evidence="2" id="KW-0479">Metal-binding</keyword>
<dbReference type="InterPro" id="IPR024654">
    <property type="entry name" value="Calcineurin-like_PHP_lpxH"/>
</dbReference>
<gene>
    <name evidence="4" type="ORF">K7J14_12150</name>
</gene>
<dbReference type="GO" id="GO:0046872">
    <property type="term" value="F:metal ion binding"/>
    <property type="evidence" value="ECO:0007669"/>
    <property type="project" value="UniProtKB-KW"/>
</dbReference>
<keyword evidence="5" id="KW-1185">Reference proteome</keyword>